<reference evidence="1 2" key="1">
    <citation type="journal article" date="2024" name="Chem. Sci.">
        <title>Discovery of megapolipeptins by genome mining of a Burkholderiales bacteria collection.</title>
        <authorList>
            <person name="Paulo B.S."/>
            <person name="Recchia M.J.J."/>
            <person name="Lee S."/>
            <person name="Fergusson C.H."/>
            <person name="Romanowski S.B."/>
            <person name="Hernandez A."/>
            <person name="Krull N."/>
            <person name="Liu D.Y."/>
            <person name="Cavanagh H."/>
            <person name="Bos A."/>
            <person name="Gray C.A."/>
            <person name="Murphy B.T."/>
            <person name="Linington R.G."/>
            <person name="Eustaquio A.S."/>
        </authorList>
    </citation>
    <scope>NUCLEOTIDE SEQUENCE [LARGE SCALE GENOMIC DNA]</scope>
    <source>
        <strain evidence="1 2">RL17-350-BIC-E</strain>
    </source>
</reference>
<dbReference type="RefSeq" id="WP_408147141.1">
    <property type="nucleotide sequence ID" value="NZ_JAQQCJ010000012.1"/>
</dbReference>
<comment type="caution">
    <text evidence="1">The sequence shown here is derived from an EMBL/GenBank/DDBJ whole genome shotgun (WGS) entry which is preliminary data.</text>
</comment>
<dbReference type="Proteomes" id="UP001629392">
    <property type="component" value="Unassembled WGS sequence"/>
</dbReference>
<sequence length="44" mass="5090">MQKRLRPVYPGIGAIDFAIDLRAPQLLDPLMGEWFTQVTDKFKI</sequence>
<protein>
    <submittedName>
        <fullName evidence="1">Uncharacterized protein</fullName>
    </submittedName>
</protein>
<gene>
    <name evidence="1" type="ORF">PQQ73_22285</name>
</gene>
<organism evidence="1 2">
    <name type="scientific">Paraburkholderia strydomiana</name>
    <dbReference type="NCBI Taxonomy" id="1245417"/>
    <lineage>
        <taxon>Bacteria</taxon>
        <taxon>Pseudomonadati</taxon>
        <taxon>Pseudomonadota</taxon>
        <taxon>Betaproteobacteria</taxon>
        <taxon>Burkholderiales</taxon>
        <taxon>Burkholderiaceae</taxon>
        <taxon>Paraburkholderia</taxon>
    </lineage>
</organism>
<evidence type="ECO:0000313" key="1">
    <source>
        <dbReference type="EMBL" id="MFM0719063.1"/>
    </source>
</evidence>
<name>A0ABW9EJ44_9BURK</name>
<dbReference type="EMBL" id="JAQQCL010000018">
    <property type="protein sequence ID" value="MFM0719063.1"/>
    <property type="molecule type" value="Genomic_DNA"/>
</dbReference>
<proteinExistence type="predicted"/>
<accession>A0ABW9EJ44</accession>
<keyword evidence="2" id="KW-1185">Reference proteome</keyword>
<evidence type="ECO:0000313" key="2">
    <source>
        <dbReference type="Proteomes" id="UP001629392"/>
    </source>
</evidence>